<keyword evidence="7" id="KW-0418">Kinase</keyword>
<dbReference type="SMART" id="SM00387">
    <property type="entry name" value="HATPase_c"/>
    <property type="match status" value="1"/>
</dbReference>
<dbReference type="SUPFAM" id="SSF55785">
    <property type="entry name" value="PYP-like sensor domain (PAS domain)"/>
    <property type="match status" value="1"/>
</dbReference>
<name>A0A1S2LIF8_9BACI</name>
<evidence type="ECO:0000256" key="6">
    <source>
        <dbReference type="ARBA" id="ARBA00022741"/>
    </source>
</evidence>
<gene>
    <name evidence="14" type="ORF">BKP35_10885</name>
</gene>
<proteinExistence type="predicted"/>
<dbReference type="Pfam" id="PF00512">
    <property type="entry name" value="HisKA"/>
    <property type="match status" value="1"/>
</dbReference>
<evidence type="ECO:0000313" key="15">
    <source>
        <dbReference type="Proteomes" id="UP000180098"/>
    </source>
</evidence>
<dbReference type="GO" id="GO:0005524">
    <property type="term" value="F:ATP binding"/>
    <property type="evidence" value="ECO:0007669"/>
    <property type="project" value="UniProtKB-KW"/>
</dbReference>
<dbReference type="AlphaFoldDB" id="A0A1S2LIF8"/>
<dbReference type="FunFam" id="3.30.565.10:FF:000006">
    <property type="entry name" value="Sensor histidine kinase WalK"/>
    <property type="match status" value="1"/>
</dbReference>
<reference evidence="14 15" key="1">
    <citation type="submission" date="2016-10" db="EMBL/GenBank/DDBJ databases">
        <title>Draft genome sequences of four alkaliphilic bacteria belonging to the Anaerobacillus genus.</title>
        <authorList>
            <person name="Bassil N.M."/>
            <person name="Lloyd J.R."/>
        </authorList>
    </citation>
    <scope>NUCLEOTIDE SEQUENCE [LARGE SCALE GENOMIC DNA]</scope>
    <source>
        <strain evidence="14 15">DSM 15340</strain>
    </source>
</reference>
<keyword evidence="4 11" id="KW-0597">Phosphoprotein</keyword>
<keyword evidence="10" id="KW-0472">Membrane</keyword>
<dbReference type="OrthoDB" id="9813151at2"/>
<dbReference type="PANTHER" id="PTHR43547">
    <property type="entry name" value="TWO-COMPONENT HISTIDINE KINASE"/>
    <property type="match status" value="1"/>
</dbReference>
<comment type="subcellular location">
    <subcellularLocation>
        <location evidence="2">Cell membrane</location>
        <topology evidence="2">Multi-pass membrane protein</topology>
    </subcellularLocation>
</comment>
<dbReference type="SUPFAM" id="SSF55874">
    <property type="entry name" value="ATPase domain of HSP90 chaperone/DNA topoisomerase II/histidine kinase"/>
    <property type="match status" value="1"/>
</dbReference>
<dbReference type="InterPro" id="IPR001789">
    <property type="entry name" value="Sig_transdc_resp-reg_receiver"/>
</dbReference>
<dbReference type="PANTHER" id="PTHR43547:SF2">
    <property type="entry name" value="HYBRID SIGNAL TRANSDUCTION HISTIDINE KINASE C"/>
    <property type="match status" value="1"/>
</dbReference>
<evidence type="ECO:0000256" key="5">
    <source>
        <dbReference type="ARBA" id="ARBA00022679"/>
    </source>
</evidence>
<dbReference type="SUPFAM" id="SSF52172">
    <property type="entry name" value="CheY-like"/>
    <property type="match status" value="1"/>
</dbReference>
<dbReference type="GO" id="GO:0005886">
    <property type="term" value="C:plasma membrane"/>
    <property type="evidence" value="ECO:0007669"/>
    <property type="project" value="UniProtKB-SubCell"/>
</dbReference>
<evidence type="ECO:0000256" key="8">
    <source>
        <dbReference type="ARBA" id="ARBA00022840"/>
    </source>
</evidence>
<evidence type="ECO:0000313" key="14">
    <source>
        <dbReference type="EMBL" id="OIJ12302.1"/>
    </source>
</evidence>
<dbReference type="Gene3D" id="3.30.565.10">
    <property type="entry name" value="Histidine kinase-like ATPase, C-terminal domain"/>
    <property type="match status" value="1"/>
</dbReference>
<dbReference type="CDD" id="cd17574">
    <property type="entry name" value="REC_OmpR"/>
    <property type="match status" value="1"/>
</dbReference>
<evidence type="ECO:0000256" key="2">
    <source>
        <dbReference type="ARBA" id="ARBA00004651"/>
    </source>
</evidence>
<feature type="domain" description="Histidine kinase" evidence="12">
    <location>
        <begin position="134"/>
        <end position="349"/>
    </location>
</feature>
<evidence type="ECO:0000259" key="13">
    <source>
        <dbReference type="PROSITE" id="PS50110"/>
    </source>
</evidence>
<dbReference type="PROSITE" id="PS50110">
    <property type="entry name" value="RESPONSE_REGULATORY"/>
    <property type="match status" value="1"/>
</dbReference>
<dbReference type="Pfam" id="PF00072">
    <property type="entry name" value="Response_reg"/>
    <property type="match status" value="1"/>
</dbReference>
<dbReference type="SUPFAM" id="SSF47384">
    <property type="entry name" value="Homodimeric domain of signal transducing histidine kinase"/>
    <property type="match status" value="1"/>
</dbReference>
<evidence type="ECO:0000256" key="4">
    <source>
        <dbReference type="ARBA" id="ARBA00022553"/>
    </source>
</evidence>
<organism evidence="14 15">
    <name type="scientific">Anaerobacillus arseniciselenatis</name>
    <dbReference type="NCBI Taxonomy" id="85682"/>
    <lineage>
        <taxon>Bacteria</taxon>
        <taxon>Bacillati</taxon>
        <taxon>Bacillota</taxon>
        <taxon>Bacilli</taxon>
        <taxon>Bacillales</taxon>
        <taxon>Bacillaceae</taxon>
        <taxon>Anaerobacillus</taxon>
    </lineage>
</organism>
<evidence type="ECO:0000256" key="10">
    <source>
        <dbReference type="ARBA" id="ARBA00023136"/>
    </source>
</evidence>
<evidence type="ECO:0000256" key="7">
    <source>
        <dbReference type="ARBA" id="ARBA00022777"/>
    </source>
</evidence>
<dbReference type="Pfam" id="PF02518">
    <property type="entry name" value="HATPase_c"/>
    <property type="match status" value="1"/>
</dbReference>
<dbReference type="RefSeq" id="WP_071313381.1">
    <property type="nucleotide sequence ID" value="NZ_MLQQ01000021.1"/>
</dbReference>
<dbReference type="GO" id="GO:0000155">
    <property type="term" value="F:phosphorelay sensor kinase activity"/>
    <property type="evidence" value="ECO:0007669"/>
    <property type="project" value="InterPro"/>
</dbReference>
<sequence length="500" mass="57446">MNKYQGELNTDPVGIQFISNDGTLLKVNLQWCQMIGLDDMSKVIGMKKEKWLSYMKKKFQQCDEFIAFVETVLNQENRAQEMFVLKTKSQDPSVFQVYYETFLQSEDYKELMFVYRDITKEFKVDQLKSEFISTVNHELRTPLSSVLGFTELMLTKDLKPERQKKYLTTIHKEAKRLTSLINDFLDVQRMEAGKHIYEKKSLDVMTLAKDVVESFKLQSPLHKFIIENTAKNTIVLADLDKMNQMLMNLISNAVKYSPDGGNVTLTFKNKEKQLLMEIKDEGLGIPKDVRTQIFTKFYRIDNSDRRQIGGTGLGLAICKEIVKAHEGEIYFTSEIAKGSTFTIELPVLETIELDLEVNDLIDHKNKPTLMIVEDDESLASLLKEEFNESGFNVHHTSFGSKALPMMKKYLPDAVVLDILLEGDLDGWAVIKEVKKDEKLRHVPIFISTALDEKDKGLALGADYYLTKPYQPSQLTKLILQTLLRKEKNGEILIPSKEDET</sequence>
<keyword evidence="9" id="KW-0902">Two-component regulatory system</keyword>
<evidence type="ECO:0000256" key="3">
    <source>
        <dbReference type="ARBA" id="ARBA00012438"/>
    </source>
</evidence>
<keyword evidence="5" id="KW-0808">Transferase</keyword>
<comment type="caution">
    <text evidence="14">The sequence shown here is derived from an EMBL/GenBank/DDBJ whole genome shotgun (WGS) entry which is preliminary data.</text>
</comment>
<dbReference type="CDD" id="cd00082">
    <property type="entry name" value="HisKA"/>
    <property type="match status" value="1"/>
</dbReference>
<dbReference type="InterPro" id="IPR036890">
    <property type="entry name" value="HATPase_C_sf"/>
</dbReference>
<dbReference type="Gene3D" id="1.10.287.130">
    <property type="match status" value="1"/>
</dbReference>
<evidence type="ECO:0000256" key="9">
    <source>
        <dbReference type="ARBA" id="ARBA00023012"/>
    </source>
</evidence>
<dbReference type="EC" id="2.7.13.3" evidence="3"/>
<evidence type="ECO:0000256" key="1">
    <source>
        <dbReference type="ARBA" id="ARBA00000085"/>
    </source>
</evidence>
<dbReference type="InterPro" id="IPR035965">
    <property type="entry name" value="PAS-like_dom_sf"/>
</dbReference>
<dbReference type="CDD" id="cd00075">
    <property type="entry name" value="HATPase"/>
    <property type="match status" value="1"/>
</dbReference>
<dbReference type="EMBL" id="MLQQ01000021">
    <property type="protein sequence ID" value="OIJ12302.1"/>
    <property type="molecule type" value="Genomic_DNA"/>
</dbReference>
<dbReference type="Gene3D" id="3.40.50.2300">
    <property type="match status" value="1"/>
</dbReference>
<protein>
    <recommendedName>
        <fullName evidence="3">histidine kinase</fullName>
        <ecNumber evidence="3">2.7.13.3</ecNumber>
    </recommendedName>
</protein>
<keyword evidence="8" id="KW-0067">ATP-binding</keyword>
<keyword evidence="15" id="KW-1185">Reference proteome</keyword>
<dbReference type="PRINTS" id="PR00344">
    <property type="entry name" value="BCTRLSENSOR"/>
</dbReference>
<dbReference type="InterPro" id="IPR036097">
    <property type="entry name" value="HisK_dim/P_sf"/>
</dbReference>
<comment type="catalytic activity">
    <reaction evidence="1">
        <text>ATP + protein L-histidine = ADP + protein N-phospho-L-histidine.</text>
        <dbReference type="EC" id="2.7.13.3"/>
    </reaction>
</comment>
<dbReference type="InterPro" id="IPR003661">
    <property type="entry name" value="HisK_dim/P_dom"/>
</dbReference>
<dbReference type="SMART" id="SM00448">
    <property type="entry name" value="REC"/>
    <property type="match status" value="1"/>
</dbReference>
<dbReference type="InterPro" id="IPR004358">
    <property type="entry name" value="Sig_transdc_His_kin-like_C"/>
</dbReference>
<dbReference type="Gene3D" id="3.30.450.20">
    <property type="entry name" value="PAS domain"/>
    <property type="match status" value="1"/>
</dbReference>
<dbReference type="InterPro" id="IPR005467">
    <property type="entry name" value="His_kinase_dom"/>
</dbReference>
<keyword evidence="6" id="KW-0547">Nucleotide-binding</keyword>
<evidence type="ECO:0000259" key="12">
    <source>
        <dbReference type="PROSITE" id="PS50109"/>
    </source>
</evidence>
<dbReference type="Proteomes" id="UP000180098">
    <property type="component" value="Unassembled WGS sequence"/>
</dbReference>
<dbReference type="SMART" id="SM00388">
    <property type="entry name" value="HisKA"/>
    <property type="match status" value="1"/>
</dbReference>
<feature type="domain" description="Response regulatory" evidence="13">
    <location>
        <begin position="368"/>
        <end position="482"/>
    </location>
</feature>
<feature type="modified residue" description="4-aspartylphosphate" evidence="11">
    <location>
        <position position="417"/>
    </location>
</feature>
<accession>A0A1S2LIF8</accession>
<evidence type="ECO:0000256" key="11">
    <source>
        <dbReference type="PROSITE-ProRule" id="PRU00169"/>
    </source>
</evidence>
<dbReference type="InterPro" id="IPR011006">
    <property type="entry name" value="CheY-like_superfamily"/>
</dbReference>
<dbReference type="FunFam" id="1.10.287.130:FF:000001">
    <property type="entry name" value="Two-component sensor histidine kinase"/>
    <property type="match status" value="1"/>
</dbReference>
<dbReference type="PROSITE" id="PS50109">
    <property type="entry name" value="HIS_KIN"/>
    <property type="match status" value="1"/>
</dbReference>
<dbReference type="InterPro" id="IPR003594">
    <property type="entry name" value="HATPase_dom"/>
</dbReference>